<dbReference type="GO" id="GO:0005886">
    <property type="term" value="C:plasma membrane"/>
    <property type="evidence" value="ECO:0007669"/>
    <property type="project" value="UniProtKB-SubCell"/>
</dbReference>
<dbReference type="PANTHER" id="PTHR33541">
    <property type="entry name" value="PROTEIN BIG GRAIN 1-LIKE A-RELATED"/>
    <property type="match status" value="1"/>
</dbReference>
<gene>
    <name evidence="9" type="ORF">OIU85_013198</name>
</gene>
<comment type="similarity">
    <text evidence="3">Belongs to the BIG GRAIN 1 (BG1) plant protein family.</text>
</comment>
<protein>
    <submittedName>
        <fullName evidence="9">PROTEIN BIG GRAIN 1-LIKE A</fullName>
    </submittedName>
</protein>
<feature type="compositionally biased region" description="Polar residues" evidence="8">
    <location>
        <begin position="141"/>
        <end position="158"/>
    </location>
</feature>
<evidence type="ECO:0000256" key="6">
    <source>
        <dbReference type="ARBA" id="ARBA00023136"/>
    </source>
</evidence>
<keyword evidence="7" id="KW-0927">Auxin signaling pathway</keyword>
<dbReference type="PANTHER" id="PTHR33541:SF31">
    <property type="entry name" value="PROTEIN BIG GRAIN 1-LIKE A"/>
    <property type="match status" value="1"/>
</dbReference>
<accession>A0A9Q0SEP5</accession>
<evidence type="ECO:0000256" key="8">
    <source>
        <dbReference type="SAM" id="MobiDB-lite"/>
    </source>
</evidence>
<feature type="compositionally biased region" description="Basic and acidic residues" evidence="8">
    <location>
        <begin position="65"/>
        <end position="77"/>
    </location>
</feature>
<evidence type="ECO:0000256" key="5">
    <source>
        <dbReference type="ARBA" id="ARBA00022475"/>
    </source>
</evidence>
<comment type="caution">
    <text evidence="9">The sequence shown here is derived from an EMBL/GenBank/DDBJ whole genome shotgun (WGS) entry which is preliminary data.</text>
</comment>
<evidence type="ECO:0000313" key="9">
    <source>
        <dbReference type="EMBL" id="KAJ6674283.1"/>
    </source>
</evidence>
<name>A0A9Q0SEP5_SALVM</name>
<feature type="compositionally biased region" description="Polar residues" evidence="8">
    <location>
        <begin position="10"/>
        <end position="20"/>
    </location>
</feature>
<organism evidence="9 10">
    <name type="scientific">Salix viminalis</name>
    <name type="common">Common osier</name>
    <name type="synonym">Basket willow</name>
    <dbReference type="NCBI Taxonomy" id="40686"/>
    <lineage>
        <taxon>Eukaryota</taxon>
        <taxon>Viridiplantae</taxon>
        <taxon>Streptophyta</taxon>
        <taxon>Embryophyta</taxon>
        <taxon>Tracheophyta</taxon>
        <taxon>Spermatophyta</taxon>
        <taxon>Magnoliopsida</taxon>
        <taxon>eudicotyledons</taxon>
        <taxon>Gunneridae</taxon>
        <taxon>Pentapetalae</taxon>
        <taxon>rosids</taxon>
        <taxon>fabids</taxon>
        <taxon>Malpighiales</taxon>
        <taxon>Salicaceae</taxon>
        <taxon>Saliceae</taxon>
        <taxon>Salix</taxon>
    </lineage>
</organism>
<evidence type="ECO:0000256" key="2">
    <source>
        <dbReference type="ARBA" id="ARBA00004236"/>
    </source>
</evidence>
<evidence type="ECO:0000256" key="3">
    <source>
        <dbReference type="ARBA" id="ARBA00010067"/>
    </source>
</evidence>
<feature type="region of interest" description="Disordered" evidence="8">
    <location>
        <begin position="51"/>
        <end position="166"/>
    </location>
</feature>
<comment type="subcellular location">
    <subcellularLocation>
        <location evidence="2">Cell membrane</location>
    </subcellularLocation>
</comment>
<dbReference type="OrthoDB" id="680041at2759"/>
<dbReference type="AlphaFoldDB" id="A0A9Q0SEP5"/>
<dbReference type="InterPro" id="IPR039621">
    <property type="entry name" value="BG1-like"/>
</dbReference>
<comment type="function">
    <text evidence="1">Involved in auxin transport. Regulator of the auxin signaling pathway.</text>
</comment>
<evidence type="ECO:0000256" key="7">
    <source>
        <dbReference type="ARBA" id="ARBA00023294"/>
    </source>
</evidence>
<dbReference type="EMBL" id="JAPFFL010000017">
    <property type="protein sequence ID" value="KAJ6674283.1"/>
    <property type="molecule type" value="Genomic_DNA"/>
</dbReference>
<dbReference type="Proteomes" id="UP001151529">
    <property type="component" value="Chromosome 18"/>
</dbReference>
<evidence type="ECO:0000256" key="1">
    <source>
        <dbReference type="ARBA" id="ARBA00002281"/>
    </source>
</evidence>
<keyword evidence="10" id="KW-1185">Reference proteome</keyword>
<evidence type="ECO:0000256" key="4">
    <source>
        <dbReference type="ARBA" id="ARBA00022448"/>
    </source>
</evidence>
<keyword evidence="4" id="KW-0813">Transport</keyword>
<proteinExistence type="inferred from homology"/>
<evidence type="ECO:0000313" key="10">
    <source>
        <dbReference type="Proteomes" id="UP001151529"/>
    </source>
</evidence>
<sequence>MYKKERSSRETTLTQRRRTPSFSSTLLDSIYRSIDESSGEEHVLGRFSRETNRVKKQSCSSVSPARRDASFLEEEKQASTTARRAVMIETWTDKRSSRGSKHYTSTSSSSDSSSSAGGGGGGGGGGDVFSSSENESCVKENPSSGQQRTQPLSDTPQKNPKCEGGGFAKTKLRALKIYGELKKVKQPISPGGRIASFLNSIFNSASAAKKVKMCSIGGMEDVSFGRKSKSACSSVTSFSRSCLSKTPPPRGKPSNATKRSVRFYPVSVIVDEDSRPCGHKCIYEDDPGLMPMPPKVVKSTSVRELEVARGAAAGFVRSCHRKKNVSEFDFRGFHSYIEVDGDSDSDDESCSSSDLFELDHLIGIGRYREELPVYETTNFKTNQSIANGFLL</sequence>
<keyword evidence="6" id="KW-0472">Membrane</keyword>
<dbReference type="GO" id="GO:0009734">
    <property type="term" value="P:auxin-activated signaling pathway"/>
    <property type="evidence" value="ECO:0007669"/>
    <property type="project" value="UniProtKB-KW"/>
</dbReference>
<feature type="compositionally biased region" description="Low complexity" evidence="8">
    <location>
        <begin position="102"/>
        <end position="115"/>
    </location>
</feature>
<feature type="region of interest" description="Disordered" evidence="8">
    <location>
        <begin position="1"/>
        <end position="20"/>
    </location>
</feature>
<keyword evidence="5" id="KW-1003">Cell membrane</keyword>
<reference evidence="9 10" key="1">
    <citation type="journal article" date="2023" name="Int. J. Mol. Sci.">
        <title>De Novo Assembly and Annotation of 11 Diverse Shrub Willow (Salix) Genomes Reveals Novel Gene Organization in Sex-Linked Regions.</title>
        <authorList>
            <person name="Hyden B."/>
            <person name="Feng K."/>
            <person name="Yates T.B."/>
            <person name="Jawdy S."/>
            <person name="Cereghino C."/>
            <person name="Smart L.B."/>
            <person name="Muchero W."/>
        </authorList>
    </citation>
    <scope>NUCLEOTIDE SEQUENCE [LARGE SCALE GENOMIC DNA]</scope>
    <source>
        <tissue evidence="9">Shoot tip</tissue>
    </source>
</reference>
<feature type="compositionally biased region" description="Gly residues" evidence="8">
    <location>
        <begin position="116"/>
        <end position="127"/>
    </location>
</feature>